<name>A0A645AX16_9ZZZZ</name>
<accession>A0A645AX16</accession>
<reference evidence="2" key="1">
    <citation type="submission" date="2019-08" db="EMBL/GenBank/DDBJ databases">
        <authorList>
            <person name="Kucharzyk K."/>
            <person name="Murdoch R.W."/>
            <person name="Higgins S."/>
            <person name="Loffler F."/>
        </authorList>
    </citation>
    <scope>NUCLEOTIDE SEQUENCE</scope>
</reference>
<protein>
    <submittedName>
        <fullName evidence="2">Uncharacterized protein</fullName>
    </submittedName>
</protein>
<dbReference type="AlphaFoldDB" id="A0A645AX16"/>
<feature type="region of interest" description="Disordered" evidence="1">
    <location>
        <begin position="1"/>
        <end position="38"/>
    </location>
</feature>
<sequence length="57" mass="5715">MLQVAAQADGKGLARSAPALPGVRDSAGNPQVHAPVGHAGELRQDAARLGEGLVHVP</sequence>
<proteinExistence type="predicted"/>
<evidence type="ECO:0000313" key="2">
    <source>
        <dbReference type="EMBL" id="MPM57792.1"/>
    </source>
</evidence>
<organism evidence="2">
    <name type="scientific">bioreactor metagenome</name>
    <dbReference type="NCBI Taxonomy" id="1076179"/>
    <lineage>
        <taxon>unclassified sequences</taxon>
        <taxon>metagenomes</taxon>
        <taxon>ecological metagenomes</taxon>
    </lineage>
</organism>
<gene>
    <name evidence="2" type="ORF">SDC9_104615</name>
</gene>
<evidence type="ECO:0000256" key="1">
    <source>
        <dbReference type="SAM" id="MobiDB-lite"/>
    </source>
</evidence>
<comment type="caution">
    <text evidence="2">The sequence shown here is derived from an EMBL/GenBank/DDBJ whole genome shotgun (WGS) entry which is preliminary data.</text>
</comment>
<dbReference type="EMBL" id="VSSQ01016445">
    <property type="protein sequence ID" value="MPM57792.1"/>
    <property type="molecule type" value="Genomic_DNA"/>
</dbReference>